<dbReference type="eggNOG" id="ENOG502ZRFR">
    <property type="taxonomic scope" value="Bacteria"/>
</dbReference>
<dbReference type="RefSeq" id="WP_004623465.1">
    <property type="nucleotide sequence ID" value="NZ_AORV01000015.1"/>
</dbReference>
<organism evidence="1 2">
    <name type="scientific">Ruminiclostridium cellobioparum subsp. termitidis CT1112</name>
    <dbReference type="NCBI Taxonomy" id="1195236"/>
    <lineage>
        <taxon>Bacteria</taxon>
        <taxon>Bacillati</taxon>
        <taxon>Bacillota</taxon>
        <taxon>Clostridia</taxon>
        <taxon>Eubacteriales</taxon>
        <taxon>Oscillospiraceae</taxon>
        <taxon>Ruminiclostridium</taxon>
    </lineage>
</organism>
<reference evidence="1 2" key="1">
    <citation type="journal article" date="2013" name="Genome Announc.">
        <title>Draft Genome Sequence of the Cellulolytic, Mesophilic, Anaerobic Bacterium Clostridium termitidis Strain CT1112 (DSM 5398).</title>
        <authorList>
            <person name="Lal S."/>
            <person name="Ramachandran U."/>
            <person name="Zhang X."/>
            <person name="Munir R."/>
            <person name="Sparling R."/>
            <person name="Levin D.B."/>
        </authorList>
    </citation>
    <scope>NUCLEOTIDE SEQUENCE [LARGE SCALE GENOMIC DNA]</scope>
    <source>
        <strain evidence="1 2">CT1112</strain>
    </source>
</reference>
<name>S0FYM8_RUMCE</name>
<gene>
    <name evidence="1" type="ORF">CTER_0295</name>
</gene>
<protein>
    <submittedName>
        <fullName evidence="1">Uncharacterized protein</fullName>
    </submittedName>
</protein>
<evidence type="ECO:0000313" key="1">
    <source>
        <dbReference type="EMBL" id="EMS73703.1"/>
    </source>
</evidence>
<dbReference type="Proteomes" id="UP000014155">
    <property type="component" value="Unassembled WGS sequence"/>
</dbReference>
<dbReference type="STRING" id="1195236.CTER_0295"/>
<evidence type="ECO:0000313" key="2">
    <source>
        <dbReference type="Proteomes" id="UP000014155"/>
    </source>
</evidence>
<dbReference type="EMBL" id="AORV01000015">
    <property type="protein sequence ID" value="EMS73703.1"/>
    <property type="molecule type" value="Genomic_DNA"/>
</dbReference>
<sequence>MTNEESKMIKTFINMREEIAISRLKNNSQYLELCTLQEKTENMVEELFQRFERAEFITIHRHYEGETRKHGFEIDEVYIQGMRDSSKILTFLGALSIEVSL</sequence>
<comment type="caution">
    <text evidence="1">The sequence shown here is derived from an EMBL/GenBank/DDBJ whole genome shotgun (WGS) entry which is preliminary data.</text>
</comment>
<dbReference type="AlphaFoldDB" id="S0FYM8"/>
<keyword evidence="2" id="KW-1185">Reference proteome</keyword>
<proteinExistence type="predicted"/>
<accession>S0FYM8</accession>
<dbReference type="PATRIC" id="fig|1195236.3.peg.603"/>